<evidence type="ECO:0000256" key="1">
    <source>
        <dbReference type="SAM" id="Phobius"/>
    </source>
</evidence>
<evidence type="ECO:0000313" key="2">
    <source>
        <dbReference type="EMBL" id="CEG47945.1"/>
    </source>
</evidence>
<keyword evidence="1" id="KW-0472">Membrane</keyword>
<keyword evidence="3" id="KW-1185">Reference proteome</keyword>
<keyword evidence="1" id="KW-1133">Transmembrane helix</keyword>
<name>A0A0P1B172_PLAHL</name>
<dbReference type="GeneID" id="36400323"/>
<feature type="transmembrane region" description="Helical" evidence="1">
    <location>
        <begin position="26"/>
        <end position="43"/>
    </location>
</feature>
<dbReference type="EMBL" id="CCYD01002865">
    <property type="protein sequence ID" value="CEG47945.1"/>
    <property type="molecule type" value="Genomic_DNA"/>
</dbReference>
<protein>
    <submittedName>
        <fullName evidence="2">Uncharacterized protein</fullName>
    </submittedName>
</protein>
<sequence length="75" mass="8477">MSVVYKLNVISGRDIEMLQTRPFQGHKLYLLRIFSCTIVLMYWQNSMLFKSALPIAQLVERAAVNLKVTGSCPSG</sequence>
<proteinExistence type="predicted"/>
<evidence type="ECO:0000313" key="3">
    <source>
        <dbReference type="Proteomes" id="UP000054928"/>
    </source>
</evidence>
<organism evidence="2 3">
    <name type="scientific">Plasmopara halstedii</name>
    <name type="common">Downy mildew of sunflower</name>
    <dbReference type="NCBI Taxonomy" id="4781"/>
    <lineage>
        <taxon>Eukaryota</taxon>
        <taxon>Sar</taxon>
        <taxon>Stramenopiles</taxon>
        <taxon>Oomycota</taxon>
        <taxon>Peronosporomycetes</taxon>
        <taxon>Peronosporales</taxon>
        <taxon>Peronosporaceae</taxon>
        <taxon>Plasmopara</taxon>
    </lineage>
</organism>
<dbReference type="Proteomes" id="UP000054928">
    <property type="component" value="Unassembled WGS sequence"/>
</dbReference>
<accession>A0A0P1B172</accession>
<keyword evidence="1" id="KW-0812">Transmembrane</keyword>
<dbReference type="RefSeq" id="XP_024584314.1">
    <property type="nucleotide sequence ID" value="XM_024718968.1"/>
</dbReference>
<reference evidence="3" key="1">
    <citation type="submission" date="2014-09" db="EMBL/GenBank/DDBJ databases">
        <authorList>
            <person name="Sharma Rahul"/>
            <person name="Thines Marco"/>
        </authorList>
    </citation>
    <scope>NUCLEOTIDE SEQUENCE [LARGE SCALE GENOMIC DNA]</scope>
</reference>
<dbReference type="AlphaFoldDB" id="A0A0P1B172"/>